<accession>A0A0G3EJ97</accession>
<evidence type="ECO:0008006" key="3">
    <source>
        <dbReference type="Google" id="ProtNLM"/>
    </source>
</evidence>
<evidence type="ECO:0000313" key="1">
    <source>
        <dbReference type="EMBL" id="AKJ65512.1"/>
    </source>
</evidence>
<proteinExistence type="predicted"/>
<evidence type="ECO:0000313" key="2">
    <source>
        <dbReference type="Proteomes" id="UP000035268"/>
    </source>
</evidence>
<dbReference type="EMBL" id="CP010904">
    <property type="protein sequence ID" value="AKJ65512.1"/>
    <property type="molecule type" value="Genomic_DNA"/>
</dbReference>
<dbReference type="OrthoDB" id="7058268at2"/>
<dbReference type="Pfam" id="PF04007">
    <property type="entry name" value="DUF354"/>
    <property type="match status" value="1"/>
</dbReference>
<dbReference type="InterPro" id="IPR007152">
    <property type="entry name" value="DUF354"/>
</dbReference>
<dbReference type="RefSeq" id="WP_052882732.1">
    <property type="nucleotide sequence ID" value="NZ_CP010904.1"/>
</dbReference>
<dbReference type="PANTHER" id="PTHR39662">
    <property type="entry name" value="DUF354 DOMAIN-CONTAINING PROTEIN-RELATED"/>
    <property type="match status" value="1"/>
</dbReference>
<sequence length="345" mass="39464">MKIWIDLDHTPHVPLFRPIIRELERRGIETLVTARDFAQTVALLEMWDIPHVTIGRHGGRHKIGKIVNLFERSAQLMVHAKGKGIDLSVSHGSRTMVTACRMMGLPAVTMMDYEYTEVGIYNLFSRYMLIPEYIPEERLAPNGFRMEKVVRYGGYKEQLYLPQFTPDPAFREKNGVPENKILVTIRPSAMYANYHDPRSEKILLRVIEHALDHEDVWPLIVSRIERDRRFIHDRFGDGVHFLEKPVDGLQLIWNSDVFISGGGTMNREAGLLGVPVYSIFTGRKPYLDEHLAERGRLTFVDEPGKVDRVEIRKREIPAHFSYEGPDVAGEVVDVLAGLAAGKRPD</sequence>
<gene>
    <name evidence="1" type="ORF">L21SP4_02285</name>
</gene>
<dbReference type="Proteomes" id="UP000035268">
    <property type="component" value="Chromosome"/>
</dbReference>
<dbReference type="STRING" id="1307763.L21SP4_02285"/>
<reference evidence="1 2" key="2">
    <citation type="journal article" date="2016" name="ISME J.">
        <title>Characterization of the first cultured representative of Verrucomicrobia subdivision 5 indicates the proposal of a novel phylum.</title>
        <authorList>
            <person name="Spring S."/>
            <person name="Bunk B."/>
            <person name="Sproer C."/>
            <person name="Schumann P."/>
            <person name="Rohde M."/>
            <person name="Tindall B.J."/>
            <person name="Klenk H.P."/>
        </authorList>
    </citation>
    <scope>NUCLEOTIDE SEQUENCE [LARGE SCALE GENOMIC DNA]</scope>
    <source>
        <strain evidence="1 2">L21-Fru-AB</strain>
    </source>
</reference>
<reference evidence="2" key="1">
    <citation type="submission" date="2015-02" db="EMBL/GenBank/DDBJ databases">
        <title>Description and complete genome sequence of the first cultured representative of the subdivision 5 of the Verrucomicrobia phylum.</title>
        <authorList>
            <person name="Spring S."/>
            <person name="Bunk B."/>
            <person name="Sproer C."/>
            <person name="Klenk H.-P."/>
        </authorList>
    </citation>
    <scope>NUCLEOTIDE SEQUENCE [LARGE SCALE GENOMIC DNA]</scope>
    <source>
        <strain evidence="2">L21-Fru-AB</strain>
    </source>
</reference>
<dbReference type="PANTHER" id="PTHR39662:SF1">
    <property type="entry name" value="DUF354 DOMAIN-CONTAINING PROTEIN"/>
    <property type="match status" value="1"/>
</dbReference>
<dbReference type="PIRSF" id="PIRSF005357">
    <property type="entry name" value="UCP005357"/>
    <property type="match status" value="1"/>
</dbReference>
<dbReference type="AlphaFoldDB" id="A0A0G3EJ97"/>
<dbReference type="PATRIC" id="fig|1609981.3.peg.2380"/>
<dbReference type="KEGG" id="vbl:L21SP4_02285"/>
<protein>
    <recommendedName>
        <fullName evidence="3">DUF354 domain-containing protein</fullName>
    </recommendedName>
</protein>
<name>A0A0G3EJ97_9BACT</name>
<keyword evidence="2" id="KW-1185">Reference proteome</keyword>
<organism evidence="1 2">
    <name type="scientific">Kiritimatiella glycovorans</name>
    <dbReference type="NCBI Taxonomy" id="1307763"/>
    <lineage>
        <taxon>Bacteria</taxon>
        <taxon>Pseudomonadati</taxon>
        <taxon>Kiritimatiellota</taxon>
        <taxon>Kiritimatiellia</taxon>
        <taxon>Kiritimatiellales</taxon>
        <taxon>Kiritimatiellaceae</taxon>
        <taxon>Kiritimatiella</taxon>
    </lineage>
</organism>
<dbReference type="SUPFAM" id="SSF53756">
    <property type="entry name" value="UDP-Glycosyltransferase/glycogen phosphorylase"/>
    <property type="match status" value="1"/>
</dbReference>